<reference evidence="2 3" key="1">
    <citation type="submission" date="2021-03" db="EMBL/GenBank/DDBJ databases">
        <title>Genomic Encyclopedia of Type Strains, Phase IV (KMG-IV): sequencing the most valuable type-strain genomes for metagenomic binning, comparative biology and taxonomic classification.</title>
        <authorList>
            <person name="Goeker M."/>
        </authorList>
    </citation>
    <scope>NUCLEOTIDE SEQUENCE [LARGE SCALE GENOMIC DNA]</scope>
    <source>
        <strain evidence="2 3">DSM 40526</strain>
    </source>
</reference>
<accession>A0ABS4L0D8</accession>
<name>A0ABS4L0D8_STRAV</name>
<evidence type="ECO:0000313" key="3">
    <source>
        <dbReference type="Proteomes" id="UP001519310"/>
    </source>
</evidence>
<feature type="compositionally biased region" description="Low complexity" evidence="1">
    <location>
        <begin position="19"/>
        <end position="35"/>
    </location>
</feature>
<gene>
    <name evidence="2" type="ORF">J2Z77_001534</name>
</gene>
<feature type="compositionally biased region" description="Low complexity" evidence="1">
    <location>
        <begin position="125"/>
        <end position="146"/>
    </location>
</feature>
<protein>
    <submittedName>
        <fullName evidence="2">Uncharacterized protein</fullName>
    </submittedName>
</protein>
<dbReference type="EMBL" id="JAGGLQ010000002">
    <property type="protein sequence ID" value="MBP2035747.1"/>
    <property type="molecule type" value="Genomic_DNA"/>
</dbReference>
<dbReference type="Proteomes" id="UP001519310">
    <property type="component" value="Unassembled WGS sequence"/>
</dbReference>
<evidence type="ECO:0000256" key="1">
    <source>
        <dbReference type="SAM" id="MobiDB-lite"/>
    </source>
</evidence>
<sequence>MTAAVAETNRNSVKSCAESPSSGVASTPASPASPDAIIHAIDDSRSALMPRSSVSERLSTAARSCSPSRVCRISTHSATATRAVTTQVISWSESMPTPSASCQDFAGLGPTPGSPNWFSAGFTGAPASASSSTAHSPAAGSATSSPMVATICAVSPTRASRRNISRSSPQPRPGAKTTTTRKAAGTAGQPSPECNS</sequence>
<proteinExistence type="predicted"/>
<organism evidence="2 3">
    <name type="scientific">Streptomyces avidinii</name>
    <dbReference type="NCBI Taxonomy" id="1895"/>
    <lineage>
        <taxon>Bacteria</taxon>
        <taxon>Bacillati</taxon>
        <taxon>Actinomycetota</taxon>
        <taxon>Actinomycetes</taxon>
        <taxon>Kitasatosporales</taxon>
        <taxon>Streptomycetaceae</taxon>
        <taxon>Streptomyces</taxon>
    </lineage>
</organism>
<keyword evidence="3" id="KW-1185">Reference proteome</keyword>
<feature type="compositionally biased region" description="Low complexity" evidence="1">
    <location>
        <begin position="173"/>
        <end position="187"/>
    </location>
</feature>
<feature type="region of interest" description="Disordered" evidence="1">
    <location>
        <begin position="1"/>
        <end position="35"/>
    </location>
</feature>
<comment type="caution">
    <text evidence="2">The sequence shown here is derived from an EMBL/GenBank/DDBJ whole genome shotgun (WGS) entry which is preliminary data.</text>
</comment>
<evidence type="ECO:0000313" key="2">
    <source>
        <dbReference type="EMBL" id="MBP2035747.1"/>
    </source>
</evidence>
<feature type="region of interest" description="Disordered" evidence="1">
    <location>
        <begin position="125"/>
        <end position="196"/>
    </location>
</feature>